<accession>A0A517LMN9</accession>
<dbReference type="Gene3D" id="3.40.50.720">
    <property type="entry name" value="NAD(P)-binding Rossmann-like Domain"/>
    <property type="match status" value="1"/>
</dbReference>
<dbReference type="InterPro" id="IPR020904">
    <property type="entry name" value="Sc_DH/Rdtase_CS"/>
</dbReference>
<evidence type="ECO:0000256" key="3">
    <source>
        <dbReference type="ARBA" id="ARBA00023002"/>
    </source>
</evidence>
<gene>
    <name evidence="4" type="ORF">FKW77_003784</name>
</gene>
<dbReference type="PROSITE" id="PS00061">
    <property type="entry name" value="ADH_SHORT"/>
    <property type="match status" value="1"/>
</dbReference>
<dbReference type="Proteomes" id="UP000316270">
    <property type="component" value="Chromosome 16"/>
</dbReference>
<dbReference type="PANTHER" id="PTHR44229:SF4">
    <property type="entry name" value="15-HYDROXYPROSTAGLANDIN DEHYDROGENASE [NAD(+)]"/>
    <property type="match status" value="1"/>
</dbReference>
<dbReference type="PRINTS" id="PR00081">
    <property type="entry name" value="GDHRDH"/>
</dbReference>
<evidence type="ECO:0000256" key="2">
    <source>
        <dbReference type="ARBA" id="ARBA00022857"/>
    </source>
</evidence>
<protein>
    <recommendedName>
        <fullName evidence="6">NAD(P)-binding protein</fullName>
    </recommendedName>
</protein>
<dbReference type="GO" id="GO:0005737">
    <property type="term" value="C:cytoplasm"/>
    <property type="evidence" value="ECO:0007669"/>
    <property type="project" value="TreeGrafter"/>
</dbReference>
<keyword evidence="2" id="KW-0521">NADP</keyword>
<reference evidence="4 5" key="1">
    <citation type="submission" date="2019-07" db="EMBL/GenBank/DDBJ databases">
        <title>Finished genome of Venturia effusa.</title>
        <authorList>
            <person name="Young C.A."/>
            <person name="Cox M.P."/>
            <person name="Ganley A.R.D."/>
            <person name="David W.J."/>
        </authorList>
    </citation>
    <scope>NUCLEOTIDE SEQUENCE [LARGE SCALE GENOMIC DNA]</scope>
    <source>
        <strain evidence="5">albino</strain>
    </source>
</reference>
<dbReference type="InterPro" id="IPR002347">
    <property type="entry name" value="SDR_fam"/>
</dbReference>
<dbReference type="AlphaFoldDB" id="A0A517LMN9"/>
<comment type="similarity">
    <text evidence="1">Belongs to the short-chain dehydrogenases/reductases (SDR) family.</text>
</comment>
<dbReference type="OrthoDB" id="5371740at2759"/>
<dbReference type="STRING" id="50376.A0A517LMN9"/>
<dbReference type="InterPro" id="IPR036291">
    <property type="entry name" value="NAD(P)-bd_dom_sf"/>
</dbReference>
<keyword evidence="5" id="KW-1185">Reference proteome</keyword>
<proteinExistence type="inferred from homology"/>
<evidence type="ECO:0000256" key="1">
    <source>
        <dbReference type="ARBA" id="ARBA00006484"/>
    </source>
</evidence>
<dbReference type="EMBL" id="CP042200">
    <property type="protein sequence ID" value="QDS76884.1"/>
    <property type="molecule type" value="Genomic_DNA"/>
</dbReference>
<keyword evidence="3" id="KW-0560">Oxidoreductase</keyword>
<dbReference type="GO" id="GO:0016616">
    <property type="term" value="F:oxidoreductase activity, acting on the CH-OH group of donors, NAD or NADP as acceptor"/>
    <property type="evidence" value="ECO:0007669"/>
    <property type="project" value="TreeGrafter"/>
</dbReference>
<dbReference type="SUPFAM" id="SSF51735">
    <property type="entry name" value="NAD(P)-binding Rossmann-fold domains"/>
    <property type="match status" value="1"/>
</dbReference>
<evidence type="ECO:0008006" key="6">
    <source>
        <dbReference type="Google" id="ProtNLM"/>
    </source>
</evidence>
<sequence length="347" mass="37042">MATPECTMKIDFSEEFDAGNLKGKSAIVTGAGGGIGESIARELAKAGVYVTIAELNEENGEAVASSLRDEGFQAQYHKTDVTNWDELVSAFNAAISFSPTKSIDIVIPNAGVASNPLIPWLTNTPEDASGNPLLPAQSVLNINFTAVYNTALLAMYMFKKYPSQPSTSPNSASEEKPSSKHIIFVGSMASYQAMTGVPSYGGTKFGVRGIFKAMRELSPTILGEGRESVRVNMIAPSWIRSGMTGRIVPFLERRNVVVGEPGDCARVVLRMCGDEGVRGRVAAVLGNGGSFDICDDFDGMDGSREIMEAYKNGAFGDHTASGEKKNLDGPKIEDLIPNDHLEKGVEV</sequence>
<evidence type="ECO:0000313" key="5">
    <source>
        <dbReference type="Proteomes" id="UP000316270"/>
    </source>
</evidence>
<organism evidence="4 5">
    <name type="scientific">Venturia effusa</name>
    <dbReference type="NCBI Taxonomy" id="50376"/>
    <lineage>
        <taxon>Eukaryota</taxon>
        <taxon>Fungi</taxon>
        <taxon>Dikarya</taxon>
        <taxon>Ascomycota</taxon>
        <taxon>Pezizomycotina</taxon>
        <taxon>Dothideomycetes</taxon>
        <taxon>Pleosporomycetidae</taxon>
        <taxon>Venturiales</taxon>
        <taxon>Venturiaceae</taxon>
        <taxon>Venturia</taxon>
    </lineage>
</organism>
<dbReference type="PANTHER" id="PTHR44229">
    <property type="entry name" value="15-HYDROXYPROSTAGLANDIN DEHYDROGENASE [NAD(+)]"/>
    <property type="match status" value="1"/>
</dbReference>
<dbReference type="Pfam" id="PF00106">
    <property type="entry name" value="adh_short"/>
    <property type="match status" value="1"/>
</dbReference>
<name>A0A517LMN9_9PEZI</name>
<evidence type="ECO:0000313" key="4">
    <source>
        <dbReference type="EMBL" id="QDS76884.1"/>
    </source>
</evidence>